<dbReference type="Proteomes" id="UP000639403">
    <property type="component" value="Unassembled WGS sequence"/>
</dbReference>
<evidence type="ECO:0000256" key="1">
    <source>
        <dbReference type="SAM" id="SignalP"/>
    </source>
</evidence>
<sequence>MYPAWRVAVASVSTFWIHVVVLIDDPPTPSRALADALEWSTNRLLDVCICHCVDAYDDTSDPHERARVWAALALLTPHMHRWRSFSNHVLHAALLPRPYADLAGRALLLISLLLDSIDGFTPDPEPNAPSHTDRMLYTPALCFLWLNENTLHDMYVCPGHVQSLTWVVRLMVSQYRQDRVPFARANGNGYV</sequence>
<proteinExistence type="predicted"/>
<accession>A0A8H7NRS7</accession>
<keyword evidence="1" id="KW-0732">Signal</keyword>
<name>A0A8H7NRS7_9APHY</name>
<reference evidence="2" key="1">
    <citation type="submission" date="2020-11" db="EMBL/GenBank/DDBJ databases">
        <authorList>
            <person name="Koelle M."/>
            <person name="Horta M.A.C."/>
            <person name="Nowrousian M."/>
            <person name="Ohm R.A."/>
            <person name="Benz P."/>
            <person name="Pilgard A."/>
        </authorList>
    </citation>
    <scope>NUCLEOTIDE SEQUENCE</scope>
    <source>
        <strain evidence="2">FPRL280</strain>
    </source>
</reference>
<evidence type="ECO:0000313" key="2">
    <source>
        <dbReference type="EMBL" id="KAF9797087.1"/>
    </source>
</evidence>
<dbReference type="EMBL" id="JADOXO010001232">
    <property type="protein sequence ID" value="KAF9797087.1"/>
    <property type="molecule type" value="Genomic_DNA"/>
</dbReference>
<protein>
    <submittedName>
        <fullName evidence="2">Uncharacterized protein</fullName>
    </submittedName>
</protein>
<organism evidence="2 3">
    <name type="scientific">Rhodonia placenta</name>
    <dbReference type="NCBI Taxonomy" id="104341"/>
    <lineage>
        <taxon>Eukaryota</taxon>
        <taxon>Fungi</taxon>
        <taxon>Dikarya</taxon>
        <taxon>Basidiomycota</taxon>
        <taxon>Agaricomycotina</taxon>
        <taxon>Agaricomycetes</taxon>
        <taxon>Polyporales</taxon>
        <taxon>Adustoporiaceae</taxon>
        <taxon>Rhodonia</taxon>
    </lineage>
</organism>
<comment type="caution">
    <text evidence="2">The sequence shown here is derived from an EMBL/GenBank/DDBJ whole genome shotgun (WGS) entry which is preliminary data.</text>
</comment>
<gene>
    <name evidence="2" type="ORF">IEO21_10915</name>
</gene>
<reference evidence="2" key="2">
    <citation type="journal article" name="Front. Microbiol.">
        <title>Degradative Capacity of Two Strains of Rhodonia placenta: From Phenotype to Genotype.</title>
        <authorList>
            <person name="Kolle M."/>
            <person name="Horta M.A.C."/>
            <person name="Nowrousian M."/>
            <person name="Ohm R.A."/>
            <person name="Benz J.P."/>
            <person name="Pilgard A."/>
        </authorList>
    </citation>
    <scope>NUCLEOTIDE SEQUENCE</scope>
    <source>
        <strain evidence="2">FPRL280</strain>
    </source>
</reference>
<feature type="chain" id="PRO_5034618253" evidence="1">
    <location>
        <begin position="33"/>
        <end position="191"/>
    </location>
</feature>
<evidence type="ECO:0000313" key="3">
    <source>
        <dbReference type="Proteomes" id="UP000639403"/>
    </source>
</evidence>
<feature type="signal peptide" evidence="1">
    <location>
        <begin position="1"/>
        <end position="32"/>
    </location>
</feature>
<dbReference type="AlphaFoldDB" id="A0A8H7NRS7"/>